<feature type="compositionally biased region" description="Basic and acidic residues" evidence="2">
    <location>
        <begin position="155"/>
        <end position="170"/>
    </location>
</feature>
<dbReference type="OMA" id="PEASPFN"/>
<dbReference type="EMBL" id="CP093345">
    <property type="protein sequence ID" value="WOG94868.1"/>
    <property type="molecule type" value="Genomic_DNA"/>
</dbReference>
<dbReference type="Pfam" id="PF11250">
    <property type="entry name" value="FAF"/>
    <property type="match status" value="1"/>
</dbReference>
<accession>A0A166CGF1</accession>
<evidence type="ECO:0000256" key="2">
    <source>
        <dbReference type="SAM" id="MobiDB-lite"/>
    </source>
</evidence>
<dbReference type="InterPro" id="IPR021410">
    <property type="entry name" value="FAF"/>
</dbReference>
<name>A0A166CGF1_DAUCS</name>
<reference evidence="3" key="2">
    <citation type="submission" date="2022-03" db="EMBL/GenBank/DDBJ databases">
        <title>Draft title - Genomic analysis of global carrot germplasm unveils the trajectory of domestication and the origin of high carotenoid orange carrot.</title>
        <authorList>
            <person name="Iorizzo M."/>
            <person name="Ellison S."/>
            <person name="Senalik D."/>
            <person name="Macko-Podgorni A."/>
            <person name="Grzebelus D."/>
            <person name="Bostan H."/>
            <person name="Rolling W."/>
            <person name="Curaba J."/>
            <person name="Simon P."/>
        </authorList>
    </citation>
    <scope>NUCLEOTIDE SEQUENCE</scope>
    <source>
        <tissue evidence="3">Leaf</tissue>
    </source>
</reference>
<protein>
    <submittedName>
        <fullName evidence="3">Uncharacterized protein</fullName>
    </submittedName>
</protein>
<dbReference type="AlphaFoldDB" id="A0A166CGF1"/>
<reference evidence="3" key="1">
    <citation type="journal article" date="2016" name="Nat. Genet.">
        <title>A high-quality carrot genome assembly provides new insights into carotenoid accumulation and asterid genome evolution.</title>
        <authorList>
            <person name="Iorizzo M."/>
            <person name="Ellison S."/>
            <person name="Senalik D."/>
            <person name="Zeng P."/>
            <person name="Satapoomin P."/>
            <person name="Huang J."/>
            <person name="Bowman M."/>
            <person name="Iovene M."/>
            <person name="Sanseverino W."/>
            <person name="Cavagnaro P."/>
            <person name="Yildiz M."/>
            <person name="Macko-Podgorni A."/>
            <person name="Moranska E."/>
            <person name="Grzebelus E."/>
            <person name="Grzebelus D."/>
            <person name="Ashrafi H."/>
            <person name="Zheng Z."/>
            <person name="Cheng S."/>
            <person name="Spooner D."/>
            <person name="Van Deynze A."/>
            <person name="Simon P."/>
        </authorList>
    </citation>
    <scope>NUCLEOTIDE SEQUENCE</scope>
    <source>
        <tissue evidence="3">Leaf</tissue>
    </source>
</reference>
<organism evidence="3 4">
    <name type="scientific">Daucus carota subsp. sativus</name>
    <name type="common">Carrot</name>
    <dbReference type="NCBI Taxonomy" id="79200"/>
    <lineage>
        <taxon>Eukaryota</taxon>
        <taxon>Viridiplantae</taxon>
        <taxon>Streptophyta</taxon>
        <taxon>Embryophyta</taxon>
        <taxon>Tracheophyta</taxon>
        <taxon>Spermatophyta</taxon>
        <taxon>Magnoliopsida</taxon>
        <taxon>eudicotyledons</taxon>
        <taxon>Gunneridae</taxon>
        <taxon>Pentapetalae</taxon>
        <taxon>asterids</taxon>
        <taxon>campanulids</taxon>
        <taxon>Apiales</taxon>
        <taxon>Apiaceae</taxon>
        <taxon>Apioideae</taxon>
        <taxon>Scandiceae</taxon>
        <taxon>Daucinae</taxon>
        <taxon>Daucus</taxon>
        <taxon>Daucus sect. Daucus</taxon>
    </lineage>
</organism>
<evidence type="ECO:0000256" key="1">
    <source>
        <dbReference type="ARBA" id="ARBA00008690"/>
    </source>
</evidence>
<evidence type="ECO:0000313" key="4">
    <source>
        <dbReference type="Proteomes" id="UP000077755"/>
    </source>
</evidence>
<dbReference type="Gramene" id="KZN03746">
    <property type="protein sequence ID" value="KZN03746"/>
    <property type="gene ID" value="DCAR_012502"/>
</dbReference>
<gene>
    <name evidence="3" type="ORF">DCAR_0314165</name>
</gene>
<feature type="region of interest" description="Disordered" evidence="2">
    <location>
        <begin position="151"/>
        <end position="182"/>
    </location>
</feature>
<dbReference type="InterPro" id="IPR046431">
    <property type="entry name" value="FAF_dom"/>
</dbReference>
<comment type="similarity">
    <text evidence="1">Belongs to the fantastic four family.</text>
</comment>
<proteinExistence type="inferred from homology"/>
<dbReference type="PANTHER" id="PTHR33155:SF3">
    <property type="entry name" value="PROTEIN FAF-LIKE, CHLOROPLASTIC"/>
    <property type="match status" value="1"/>
</dbReference>
<sequence length="485" mass="54235">MSSVACERNLPLKIEEEKQGIVSVLGSYSQVPKPPASAAASFRRTLSADMSSKKWLAENGFNKPPAMKRNSSSAQLSFISAIDHRSSSSEEEEEELDCKKYERIPKQDLWSSIVSQKKTEELPPPYVHHLLKKSSSSLSLESLEICTEGLGSETGSDKVTLDTGSDKAEESLEPLAQQESEISQNSYLEETTEVVKYNYPAISNKKLQPKSFPPPIPSLAGGTEGASVQMHSQRQNGRLVLKAVSSPSTKKLKSHRQDGRLLLTFIQPPKGQQHVQQPDSEKAVLFDEEEYMIEDNLQKLLNSQDADDIKGHDYEITNDNEEGINELRDNVTKQEVPKLARGVINIHRSALMMKKMMGMENQNPTWSQKFHNAAVETETENEEEKGTKLPQSLPPLPRTTRSMPTTPPPAASFNAYEYFWRIKPAASGLKNPYTHCSTLKKNTFNNTPAPSKPKPYEQQELPALRTCRKARRSLLSWDGYCIATT</sequence>
<keyword evidence="4" id="KW-1185">Reference proteome</keyword>
<dbReference type="Proteomes" id="UP000077755">
    <property type="component" value="Chromosome 3"/>
</dbReference>
<dbReference type="PANTHER" id="PTHR33155">
    <property type="entry name" value="FANTASTIC FOUR-LIKE PROTEIN (DUF3049)"/>
    <property type="match status" value="1"/>
</dbReference>
<evidence type="ECO:0000313" key="3">
    <source>
        <dbReference type="EMBL" id="WOG94868.1"/>
    </source>
</evidence>
<feature type="region of interest" description="Disordered" evidence="2">
    <location>
        <begin position="376"/>
        <end position="408"/>
    </location>
</feature>